<protein>
    <submittedName>
        <fullName evidence="4">LLM class flavin-dependent oxidoreductase</fullName>
    </submittedName>
</protein>
<evidence type="ECO:0000259" key="3">
    <source>
        <dbReference type="Pfam" id="PF00296"/>
    </source>
</evidence>
<dbReference type="InterPro" id="IPR036661">
    <property type="entry name" value="Luciferase-like_sf"/>
</dbReference>
<gene>
    <name evidence="4" type="ORF">FOF52_14960</name>
</gene>
<sequence length="334" mass="36837">MRFGIILPIQSVGTPLDVLLDELRAEVAAADAAGFDAFFLPEFHSARGGGLVSPQLLGAALVEGTQRIRVGQAVLAGPLHHPVRVAEDLIMLSWLTKGRALLGLGVAHQVPDFALYGVPRESRFRRLVQMLDVVRAAWRSEPFDLHGYTGQVTPAPYGDRAPEIWMGTHGPRGLKLAGEQADVWLADPQRHVDVIAKLAERYRESARAAGRTPKVALFRDGWIGDSRADCEKTWLPSAMAVHRLYFNVGTYLREFEPWVDEVRDRSDFTPELVAPGRFLYGSGADIREEVKQWAEITGCEYIALRMRQPGGPGHEATLEAIARFGEEVIAPLSS</sequence>
<dbReference type="InterPro" id="IPR011251">
    <property type="entry name" value="Luciferase-like_dom"/>
</dbReference>
<accession>A0ABY4L6K4</accession>
<reference evidence="4 5" key="1">
    <citation type="submission" date="2020-04" db="EMBL/GenBank/DDBJ databases">
        <title>Thermobifida alba genome sequencing and assembly.</title>
        <authorList>
            <person name="Luzics S."/>
            <person name="Horvath B."/>
            <person name="Nagy I."/>
            <person name="Toth A."/>
            <person name="Nagy I."/>
            <person name="Kukolya J."/>
        </authorList>
    </citation>
    <scope>NUCLEOTIDE SEQUENCE [LARGE SCALE GENOMIC DNA]</scope>
    <source>
        <strain evidence="4 5">DSM 43795</strain>
    </source>
</reference>
<dbReference type="SUPFAM" id="SSF51679">
    <property type="entry name" value="Bacterial luciferase-like"/>
    <property type="match status" value="1"/>
</dbReference>
<evidence type="ECO:0000256" key="2">
    <source>
        <dbReference type="ARBA" id="ARBA00023033"/>
    </source>
</evidence>
<dbReference type="RefSeq" id="WP_248590590.1">
    <property type="nucleotide sequence ID" value="NZ_BAABEB010000005.1"/>
</dbReference>
<evidence type="ECO:0000313" key="4">
    <source>
        <dbReference type="EMBL" id="UPT22103.1"/>
    </source>
</evidence>
<evidence type="ECO:0000313" key="5">
    <source>
        <dbReference type="Proteomes" id="UP000832041"/>
    </source>
</evidence>
<keyword evidence="5" id="KW-1185">Reference proteome</keyword>
<evidence type="ECO:0000256" key="1">
    <source>
        <dbReference type="ARBA" id="ARBA00023002"/>
    </source>
</evidence>
<dbReference type="PANTHER" id="PTHR30137:SF8">
    <property type="entry name" value="BLR5498 PROTEIN"/>
    <property type="match status" value="1"/>
</dbReference>
<dbReference type="Gene3D" id="3.20.20.30">
    <property type="entry name" value="Luciferase-like domain"/>
    <property type="match status" value="1"/>
</dbReference>
<name>A0ABY4L6K4_THEAE</name>
<feature type="domain" description="Luciferase-like" evidence="3">
    <location>
        <begin position="1"/>
        <end position="238"/>
    </location>
</feature>
<dbReference type="Proteomes" id="UP000832041">
    <property type="component" value="Chromosome"/>
</dbReference>
<dbReference type="EMBL" id="CP051627">
    <property type="protein sequence ID" value="UPT22103.1"/>
    <property type="molecule type" value="Genomic_DNA"/>
</dbReference>
<dbReference type="PANTHER" id="PTHR30137">
    <property type="entry name" value="LUCIFERASE-LIKE MONOOXYGENASE"/>
    <property type="match status" value="1"/>
</dbReference>
<organism evidence="4 5">
    <name type="scientific">Thermobifida alba</name>
    <name type="common">Thermomonospora alba</name>
    <dbReference type="NCBI Taxonomy" id="53522"/>
    <lineage>
        <taxon>Bacteria</taxon>
        <taxon>Bacillati</taxon>
        <taxon>Actinomycetota</taxon>
        <taxon>Actinomycetes</taxon>
        <taxon>Streptosporangiales</taxon>
        <taxon>Nocardiopsidaceae</taxon>
        <taxon>Thermobifida</taxon>
    </lineage>
</organism>
<dbReference type="Pfam" id="PF00296">
    <property type="entry name" value="Bac_luciferase"/>
    <property type="match status" value="1"/>
</dbReference>
<keyword evidence="2" id="KW-0503">Monooxygenase</keyword>
<keyword evidence="1" id="KW-0560">Oxidoreductase</keyword>
<dbReference type="InterPro" id="IPR050766">
    <property type="entry name" value="Bact_Lucif_Oxidored"/>
</dbReference>
<proteinExistence type="predicted"/>